<dbReference type="Gene3D" id="2.30.30.380">
    <property type="entry name" value="Zn-finger domain of Sec23/24"/>
    <property type="match status" value="1"/>
</dbReference>
<feature type="compositionally biased region" description="Polar residues" evidence="6">
    <location>
        <begin position="174"/>
        <end position="188"/>
    </location>
</feature>
<dbReference type="GO" id="GO:0004842">
    <property type="term" value="F:ubiquitin-protein transferase activity"/>
    <property type="evidence" value="ECO:0007669"/>
    <property type="project" value="TreeGrafter"/>
</dbReference>
<dbReference type="GO" id="GO:0043161">
    <property type="term" value="P:proteasome-mediated ubiquitin-dependent protein catabolic process"/>
    <property type="evidence" value="ECO:0007669"/>
    <property type="project" value="TreeGrafter"/>
</dbReference>
<evidence type="ECO:0000259" key="7">
    <source>
        <dbReference type="PROSITE" id="PS50053"/>
    </source>
</evidence>
<evidence type="ECO:0000256" key="6">
    <source>
        <dbReference type="SAM" id="MobiDB-lite"/>
    </source>
</evidence>
<dbReference type="SUPFAM" id="SSF90209">
    <property type="entry name" value="Ran binding protein zinc finger-like"/>
    <property type="match status" value="1"/>
</dbReference>
<dbReference type="GO" id="GO:0097039">
    <property type="term" value="P:protein linear polyubiquitination"/>
    <property type="evidence" value="ECO:0007669"/>
    <property type="project" value="TreeGrafter"/>
</dbReference>
<dbReference type="CDD" id="cd01799">
    <property type="entry name" value="Ubl_HOIL1"/>
    <property type="match status" value="1"/>
</dbReference>
<dbReference type="InterPro" id="IPR051628">
    <property type="entry name" value="LUBAC_E3_Ligases"/>
</dbReference>
<organism evidence="8 9">
    <name type="scientific">Pinctada imbricata</name>
    <name type="common">Atlantic pearl-oyster</name>
    <name type="synonym">Pinctada martensii</name>
    <dbReference type="NCBI Taxonomy" id="66713"/>
    <lineage>
        <taxon>Eukaryota</taxon>
        <taxon>Metazoa</taxon>
        <taxon>Spiralia</taxon>
        <taxon>Lophotrochozoa</taxon>
        <taxon>Mollusca</taxon>
        <taxon>Bivalvia</taxon>
        <taxon>Autobranchia</taxon>
        <taxon>Pteriomorphia</taxon>
        <taxon>Pterioida</taxon>
        <taxon>Pterioidea</taxon>
        <taxon>Pteriidae</taxon>
        <taxon>Pinctada</taxon>
    </lineage>
</organism>
<reference evidence="8" key="1">
    <citation type="submission" date="2019-08" db="EMBL/GenBank/DDBJ databases">
        <title>The improved chromosome-level genome for the pearl oyster Pinctada fucata martensii using PacBio sequencing and Hi-C.</title>
        <authorList>
            <person name="Zheng Z."/>
        </authorList>
    </citation>
    <scope>NUCLEOTIDE SEQUENCE</scope>
    <source>
        <strain evidence="8">ZZ-2019</strain>
        <tissue evidence="8">Adductor muscle</tissue>
    </source>
</reference>
<keyword evidence="5" id="KW-0862">Zinc</keyword>
<proteinExistence type="predicted"/>
<protein>
    <recommendedName>
        <fullName evidence="7">Ubiquitin-like domain-containing protein</fullName>
    </recommendedName>
</protein>
<feature type="domain" description="Ubiquitin-like" evidence="7">
    <location>
        <begin position="69"/>
        <end position="141"/>
    </location>
</feature>
<dbReference type="SUPFAM" id="SSF54236">
    <property type="entry name" value="Ubiquitin-like"/>
    <property type="match status" value="1"/>
</dbReference>
<feature type="region of interest" description="Disordered" evidence="6">
    <location>
        <begin position="320"/>
        <end position="346"/>
    </location>
</feature>
<evidence type="ECO:0000256" key="5">
    <source>
        <dbReference type="ARBA" id="ARBA00022833"/>
    </source>
</evidence>
<evidence type="ECO:0000256" key="2">
    <source>
        <dbReference type="ARBA" id="ARBA00022723"/>
    </source>
</evidence>
<comment type="caution">
    <text evidence="8">The sequence shown here is derived from an EMBL/GenBank/DDBJ whole genome shotgun (WGS) entry which is preliminary data.</text>
</comment>
<evidence type="ECO:0000313" key="9">
    <source>
        <dbReference type="Proteomes" id="UP001186944"/>
    </source>
</evidence>
<sequence length="450" mass="50480">SVYEEMIQPKSKEDIVKQLGELLSTAINSGEKENAEKFAGQLALTGARVTITVDTSSLKKDVKDQDFIIKVFVEDREASGGCIDLKVKATDTVLDLKNKMFMKHNFPVEVQKWIIGKRMPPDTETLQKAKVTAGQSLFLYLVSAKSVGLTREEFNARKEQMIYNQDYMRMNPRTPVTPQSGQFSSQPPRSNPSPGIRPTQPTPPHQGASVRKQESREGKAPQVKPPTHQGESRQTVRKPESQQPKDQSFEFLDYPPELRQDPLANPMAAPIAASTEPKQVGWTCPDCTYINKPTWPGCEICSKTRPLTYKIPDNYKMTKEEEERLKREQESEQRAQKAAAERRPREMTNDEVITNLDERQLDQLLKFNDALQGSFVQGRGLTARNAVESANTQNLPFGPQPTIPTENQQLPAPALGYNIPPDGADTGGDTGMDHLQFHMAPRDINFDETD</sequence>
<dbReference type="PANTHER" id="PTHR22770:SF13">
    <property type="entry name" value="RING-TYPE DOMAIN-CONTAINING PROTEIN"/>
    <property type="match status" value="1"/>
</dbReference>
<feature type="non-terminal residue" evidence="8">
    <location>
        <position position="1"/>
    </location>
</feature>
<dbReference type="PROSITE" id="PS50053">
    <property type="entry name" value="UBIQUITIN_2"/>
    <property type="match status" value="1"/>
</dbReference>
<dbReference type="InterPro" id="IPR029071">
    <property type="entry name" value="Ubiquitin-like_domsf"/>
</dbReference>
<dbReference type="InterPro" id="IPR036443">
    <property type="entry name" value="Znf_RanBP2_sf"/>
</dbReference>
<keyword evidence="4" id="KW-0833">Ubl conjugation pathway</keyword>
<gene>
    <name evidence="8" type="ORF">FSP39_013084</name>
</gene>
<dbReference type="PANTHER" id="PTHR22770">
    <property type="entry name" value="UBIQUITIN CONJUGATING ENZYME 7 INTERACTING PROTEIN-RELATED"/>
    <property type="match status" value="1"/>
</dbReference>
<feature type="region of interest" description="Disordered" evidence="6">
    <location>
        <begin position="165"/>
        <end position="247"/>
    </location>
</feature>
<comment type="pathway">
    <text evidence="1">Protein modification; protein ubiquitination.</text>
</comment>
<dbReference type="PROSITE" id="PS01358">
    <property type="entry name" value="ZF_RANBP2_1"/>
    <property type="match status" value="1"/>
</dbReference>
<evidence type="ECO:0000313" key="8">
    <source>
        <dbReference type="EMBL" id="KAK3086074.1"/>
    </source>
</evidence>
<keyword evidence="3" id="KW-0863">Zinc-finger</keyword>
<dbReference type="GO" id="GO:0043130">
    <property type="term" value="F:ubiquitin binding"/>
    <property type="evidence" value="ECO:0007669"/>
    <property type="project" value="TreeGrafter"/>
</dbReference>
<evidence type="ECO:0000256" key="3">
    <source>
        <dbReference type="ARBA" id="ARBA00022771"/>
    </source>
</evidence>
<name>A0AA88XZ65_PINIB</name>
<dbReference type="Proteomes" id="UP001186944">
    <property type="component" value="Unassembled WGS sequence"/>
</dbReference>
<dbReference type="EMBL" id="VSWD01000012">
    <property type="protein sequence ID" value="KAK3086074.1"/>
    <property type="molecule type" value="Genomic_DNA"/>
</dbReference>
<dbReference type="Pfam" id="PF00240">
    <property type="entry name" value="ubiquitin"/>
    <property type="match status" value="1"/>
</dbReference>
<dbReference type="InterPro" id="IPR001876">
    <property type="entry name" value="Znf_RanBP2"/>
</dbReference>
<dbReference type="GO" id="GO:0008270">
    <property type="term" value="F:zinc ion binding"/>
    <property type="evidence" value="ECO:0007669"/>
    <property type="project" value="UniProtKB-KW"/>
</dbReference>
<evidence type="ECO:0000256" key="4">
    <source>
        <dbReference type="ARBA" id="ARBA00022786"/>
    </source>
</evidence>
<keyword evidence="2" id="KW-0479">Metal-binding</keyword>
<dbReference type="InterPro" id="IPR000626">
    <property type="entry name" value="Ubiquitin-like_dom"/>
</dbReference>
<evidence type="ECO:0000256" key="1">
    <source>
        <dbReference type="ARBA" id="ARBA00004906"/>
    </source>
</evidence>
<dbReference type="AlphaFoldDB" id="A0AA88XZ65"/>
<keyword evidence="9" id="KW-1185">Reference proteome</keyword>
<dbReference type="GO" id="GO:0071797">
    <property type="term" value="C:LUBAC complex"/>
    <property type="evidence" value="ECO:0007669"/>
    <property type="project" value="TreeGrafter"/>
</dbReference>
<accession>A0AA88XZ65</accession>
<dbReference type="Gene3D" id="3.10.20.90">
    <property type="entry name" value="Phosphatidylinositol 3-kinase Catalytic Subunit, Chain A, domain 1"/>
    <property type="match status" value="1"/>
</dbReference>